<feature type="region of interest" description="Disordered" evidence="1">
    <location>
        <begin position="176"/>
        <end position="224"/>
    </location>
</feature>
<feature type="domain" description="YncI copper-binding" evidence="3">
    <location>
        <begin position="44"/>
        <end position="191"/>
    </location>
</feature>
<evidence type="ECO:0000256" key="1">
    <source>
        <dbReference type="SAM" id="MobiDB-lite"/>
    </source>
</evidence>
<feature type="compositionally biased region" description="Low complexity" evidence="1">
    <location>
        <begin position="209"/>
        <end position="224"/>
    </location>
</feature>
<proteinExistence type="predicted"/>
<dbReference type="Proteomes" id="UP000657385">
    <property type="component" value="Unassembled WGS sequence"/>
</dbReference>
<name>A0A931B480_9ACTN</name>
<dbReference type="RefSeq" id="WP_196195981.1">
    <property type="nucleotide sequence ID" value="NZ_JADPRT010000009.1"/>
</dbReference>
<evidence type="ECO:0000259" key="3">
    <source>
        <dbReference type="Pfam" id="PF07987"/>
    </source>
</evidence>
<accession>A0A931B480</accession>
<organism evidence="4 5">
    <name type="scientific">Streptacidiphilus fuscans</name>
    <dbReference type="NCBI Taxonomy" id="2789292"/>
    <lineage>
        <taxon>Bacteria</taxon>
        <taxon>Bacillati</taxon>
        <taxon>Actinomycetota</taxon>
        <taxon>Actinomycetes</taxon>
        <taxon>Kitasatosporales</taxon>
        <taxon>Streptomycetaceae</taxon>
        <taxon>Streptacidiphilus</taxon>
    </lineage>
</organism>
<evidence type="ECO:0000256" key="2">
    <source>
        <dbReference type="SAM" id="Phobius"/>
    </source>
</evidence>
<reference evidence="4" key="1">
    <citation type="submission" date="2020-11" db="EMBL/GenBank/DDBJ databases">
        <title>Isolation and identification of active actinomycetes.</title>
        <authorList>
            <person name="Yu B."/>
        </authorList>
    </citation>
    <scope>NUCLEOTIDE SEQUENCE</scope>
    <source>
        <strain evidence="4">NEAU-YB345</strain>
    </source>
</reference>
<dbReference type="InterPro" id="IPR038507">
    <property type="entry name" value="YcnI-like_sf"/>
</dbReference>
<keyword evidence="2" id="KW-0472">Membrane</keyword>
<comment type="caution">
    <text evidence="4">The sequence shown here is derived from an EMBL/GenBank/DDBJ whole genome shotgun (WGS) entry which is preliminary data.</text>
</comment>
<dbReference type="Pfam" id="PF07987">
    <property type="entry name" value="DUF1775"/>
    <property type="match status" value="1"/>
</dbReference>
<dbReference type="CDD" id="cd08545">
    <property type="entry name" value="YcnI_like"/>
    <property type="match status" value="1"/>
</dbReference>
<sequence length="261" mass="26355">MRLSAFSARSSVRSLRSVRSARVAVPAALAAAGVLLLAVPASAHVTVQPGSAAAGAADQVFAFRVPNESDTASTVKVDVFFPTDHPIASALVEQVPGWTATVQTAKLTTPIQTDDGPVTNAVSEITWTGGKIAPGQYQDFTVDFGQLPTDTKQLSFKTLQTYSDGTIVRWIDTPAAAGQPEPAHPAPTLNLTTASSDSTGGAASGSTGGTTQTAASTTSGSGSATDTAARVLAGVGLVVGVAGVAFGFLGWRRGGRRDSAA</sequence>
<feature type="compositionally biased region" description="Low complexity" evidence="1">
    <location>
        <begin position="192"/>
        <end position="201"/>
    </location>
</feature>
<keyword evidence="5" id="KW-1185">Reference proteome</keyword>
<protein>
    <submittedName>
        <fullName evidence="4">YcnI family protein</fullName>
    </submittedName>
</protein>
<dbReference type="AlphaFoldDB" id="A0A931B480"/>
<dbReference type="EMBL" id="JADPRT010000009">
    <property type="protein sequence ID" value="MBF9070829.1"/>
    <property type="molecule type" value="Genomic_DNA"/>
</dbReference>
<dbReference type="InterPro" id="IPR012533">
    <property type="entry name" value="YcnI-copper_dom"/>
</dbReference>
<keyword evidence="2" id="KW-1133">Transmembrane helix</keyword>
<dbReference type="Gene3D" id="2.60.40.2230">
    <property type="entry name" value="Uncharacterised protein YcnI-like PF07987, DUF1775"/>
    <property type="match status" value="1"/>
</dbReference>
<feature type="transmembrane region" description="Helical" evidence="2">
    <location>
        <begin position="231"/>
        <end position="251"/>
    </location>
</feature>
<gene>
    <name evidence="4" type="ORF">I2501_22705</name>
</gene>
<evidence type="ECO:0000313" key="5">
    <source>
        <dbReference type="Proteomes" id="UP000657385"/>
    </source>
</evidence>
<evidence type="ECO:0000313" key="4">
    <source>
        <dbReference type="EMBL" id="MBF9070829.1"/>
    </source>
</evidence>
<keyword evidence="2" id="KW-0812">Transmembrane</keyword>